<name>A0AAU8GVV7_9VIRU</name>
<reference evidence="1" key="1">
    <citation type="submission" date="2024-06" db="EMBL/GenBank/DDBJ databases">
        <authorList>
            <person name="Ashkenazi R."/>
            <person name="Lipszyc R.R."/>
            <person name="Braunstein R."/>
            <person name="Yerushalmy O."/>
            <person name="Alkalay-Oren S."/>
            <person name="Coppenhagn-Glazer S."/>
            <person name="Hazan R."/>
        </authorList>
    </citation>
    <scope>NUCLEOTIDE SEQUENCE</scope>
</reference>
<accession>A0AAU8GVV7</accession>
<organism evidence="1">
    <name type="scientific">Mammaliicoccus phage MSShimriz1</name>
    <dbReference type="NCBI Taxonomy" id="3230127"/>
    <lineage>
        <taxon>Viruses</taxon>
    </lineage>
</organism>
<sequence length="29" mass="3330">MSSLNFTLFLHKIVHNVRPGELDCTQSNK</sequence>
<proteinExistence type="predicted"/>
<evidence type="ECO:0000313" key="1">
    <source>
        <dbReference type="EMBL" id="XCH45241.1"/>
    </source>
</evidence>
<protein>
    <submittedName>
        <fullName evidence="1">Uncharacterized protein</fullName>
    </submittedName>
</protein>
<dbReference type="EMBL" id="PP931174">
    <property type="protein sequence ID" value="XCH45241.1"/>
    <property type="molecule type" value="Genomic_DNA"/>
</dbReference>